<dbReference type="EMBL" id="MHPJ01000013">
    <property type="protein sequence ID" value="OGZ78798.1"/>
    <property type="molecule type" value="Genomic_DNA"/>
</dbReference>
<evidence type="ECO:0000313" key="6">
    <source>
        <dbReference type="Proteomes" id="UP000178650"/>
    </source>
</evidence>
<dbReference type="GO" id="GO:0016791">
    <property type="term" value="F:phosphatase activity"/>
    <property type="evidence" value="ECO:0007669"/>
    <property type="project" value="TreeGrafter"/>
</dbReference>
<dbReference type="Pfam" id="PF00300">
    <property type="entry name" value="His_Phos_1"/>
    <property type="match status" value="1"/>
</dbReference>
<evidence type="ECO:0000256" key="3">
    <source>
        <dbReference type="PIRSR" id="PIRSR613078-1"/>
    </source>
</evidence>
<evidence type="ECO:0000256" key="1">
    <source>
        <dbReference type="ARBA" id="ARBA00023152"/>
    </source>
</evidence>
<dbReference type="GO" id="GO:0005737">
    <property type="term" value="C:cytoplasm"/>
    <property type="evidence" value="ECO:0007669"/>
    <property type="project" value="TreeGrafter"/>
</dbReference>
<dbReference type="PROSITE" id="PS00175">
    <property type="entry name" value="PG_MUTASE"/>
    <property type="match status" value="1"/>
</dbReference>
<comment type="caution">
    <text evidence="5">The sequence shown here is derived from an EMBL/GenBank/DDBJ whole genome shotgun (WGS) entry which is preliminary data.</text>
</comment>
<feature type="active site" description="Tele-phosphohistidine intermediate" evidence="3">
    <location>
        <position position="13"/>
    </location>
</feature>
<accession>A0A1G2IXA7</accession>
<dbReference type="Gene3D" id="3.40.50.1240">
    <property type="entry name" value="Phosphoglycerate mutase-like"/>
    <property type="match status" value="1"/>
</dbReference>
<dbReference type="Proteomes" id="UP000178650">
    <property type="component" value="Unassembled WGS sequence"/>
</dbReference>
<dbReference type="InterPro" id="IPR001345">
    <property type="entry name" value="PG/BPGM_mutase_AS"/>
</dbReference>
<dbReference type="InterPro" id="IPR050275">
    <property type="entry name" value="PGM_Phosphatase"/>
</dbReference>
<evidence type="ECO:0008006" key="7">
    <source>
        <dbReference type="Google" id="ProtNLM"/>
    </source>
</evidence>
<dbReference type="InterPro" id="IPR029033">
    <property type="entry name" value="His_PPase_superfam"/>
</dbReference>
<feature type="active site" description="Proton donor/acceptor" evidence="3">
    <location>
        <position position="89"/>
    </location>
</feature>
<evidence type="ECO:0000256" key="4">
    <source>
        <dbReference type="PIRSR" id="PIRSR613078-2"/>
    </source>
</evidence>
<dbReference type="PANTHER" id="PTHR48100">
    <property type="entry name" value="BROAD-SPECIFICITY PHOSPHATASE YOR283W-RELATED"/>
    <property type="match status" value="1"/>
</dbReference>
<dbReference type="SMART" id="SM00855">
    <property type="entry name" value="PGAM"/>
    <property type="match status" value="1"/>
</dbReference>
<keyword evidence="2" id="KW-0413">Isomerase</keyword>
<keyword evidence="1" id="KW-0324">Glycolysis</keyword>
<sequence>MMKLNNKYYILRHGEAKSNVENIVSCWPEKFKNPLTENGKEKIKEAAGQLKNKNINLIFSSDLLRTKETAEIAGKILGVKVKFDKRLREIGFGTFNSKPADDFENYFHNFSDLKDRIKNGAPKGENYKDVSKRVFDFLREINKKYKGKNILIVSHQAPIILLRAKIRDAAILSNIKELGKVFAEKRVTKGELIELN</sequence>
<feature type="binding site" evidence="4">
    <location>
        <position position="65"/>
    </location>
    <ligand>
        <name>substrate</name>
    </ligand>
</feature>
<dbReference type="InterPro" id="IPR013078">
    <property type="entry name" value="His_Pase_superF_clade-1"/>
</dbReference>
<gene>
    <name evidence="5" type="ORF">A2358_04395</name>
</gene>
<protein>
    <recommendedName>
        <fullName evidence="7">Phosphoglycerate mutase</fullName>
    </recommendedName>
</protein>
<organism evidence="5 6">
    <name type="scientific">Candidatus Staskawiczbacteria bacterium RIFOXYB1_FULL_37_44</name>
    <dbReference type="NCBI Taxonomy" id="1802223"/>
    <lineage>
        <taxon>Bacteria</taxon>
        <taxon>Candidatus Staskawicziibacteriota</taxon>
    </lineage>
</organism>
<evidence type="ECO:0000313" key="5">
    <source>
        <dbReference type="EMBL" id="OGZ78798.1"/>
    </source>
</evidence>
<evidence type="ECO:0000256" key="2">
    <source>
        <dbReference type="ARBA" id="ARBA00023235"/>
    </source>
</evidence>
<dbReference type="AlphaFoldDB" id="A0A1G2IXA7"/>
<dbReference type="STRING" id="1802223.A2358_04395"/>
<dbReference type="SUPFAM" id="SSF53254">
    <property type="entry name" value="Phosphoglycerate mutase-like"/>
    <property type="match status" value="1"/>
</dbReference>
<proteinExistence type="predicted"/>
<dbReference type="PANTHER" id="PTHR48100:SF1">
    <property type="entry name" value="HISTIDINE PHOSPHATASE FAMILY PROTEIN-RELATED"/>
    <property type="match status" value="1"/>
</dbReference>
<dbReference type="CDD" id="cd07067">
    <property type="entry name" value="HP_PGM_like"/>
    <property type="match status" value="1"/>
</dbReference>
<reference evidence="5 6" key="1">
    <citation type="journal article" date="2016" name="Nat. Commun.">
        <title>Thousands of microbial genomes shed light on interconnected biogeochemical processes in an aquifer system.</title>
        <authorList>
            <person name="Anantharaman K."/>
            <person name="Brown C.T."/>
            <person name="Hug L.A."/>
            <person name="Sharon I."/>
            <person name="Castelle C.J."/>
            <person name="Probst A.J."/>
            <person name="Thomas B.C."/>
            <person name="Singh A."/>
            <person name="Wilkins M.J."/>
            <person name="Karaoz U."/>
            <person name="Brodie E.L."/>
            <person name="Williams K.H."/>
            <person name="Hubbard S.S."/>
            <person name="Banfield J.F."/>
        </authorList>
    </citation>
    <scope>NUCLEOTIDE SEQUENCE [LARGE SCALE GENOMIC DNA]</scope>
</reference>
<name>A0A1G2IXA7_9BACT</name>
<feature type="binding site" evidence="4">
    <location>
        <begin position="12"/>
        <end position="19"/>
    </location>
    <ligand>
        <name>substrate</name>
    </ligand>
</feature>